<gene>
    <name evidence="2" type="ORF">PVAP13_8NG177601</name>
</gene>
<feature type="compositionally biased region" description="Basic residues" evidence="1">
    <location>
        <begin position="83"/>
        <end position="96"/>
    </location>
</feature>
<dbReference type="Proteomes" id="UP000823388">
    <property type="component" value="Chromosome 8N"/>
</dbReference>
<dbReference type="EMBL" id="CM029052">
    <property type="protein sequence ID" value="KAG2557009.1"/>
    <property type="molecule type" value="Genomic_DNA"/>
</dbReference>
<proteinExistence type="predicted"/>
<feature type="compositionally biased region" description="Low complexity" evidence="1">
    <location>
        <begin position="108"/>
        <end position="127"/>
    </location>
</feature>
<evidence type="ECO:0000256" key="1">
    <source>
        <dbReference type="SAM" id="MobiDB-lite"/>
    </source>
</evidence>
<keyword evidence="3" id="KW-1185">Reference proteome</keyword>
<name>A0A8T0P8N5_PANVG</name>
<dbReference type="AlphaFoldDB" id="A0A8T0P8N5"/>
<feature type="compositionally biased region" description="Pro residues" evidence="1">
    <location>
        <begin position="128"/>
        <end position="138"/>
    </location>
</feature>
<evidence type="ECO:0000313" key="2">
    <source>
        <dbReference type="EMBL" id="KAG2557009.1"/>
    </source>
</evidence>
<organism evidence="2 3">
    <name type="scientific">Panicum virgatum</name>
    <name type="common">Blackwell switchgrass</name>
    <dbReference type="NCBI Taxonomy" id="38727"/>
    <lineage>
        <taxon>Eukaryota</taxon>
        <taxon>Viridiplantae</taxon>
        <taxon>Streptophyta</taxon>
        <taxon>Embryophyta</taxon>
        <taxon>Tracheophyta</taxon>
        <taxon>Spermatophyta</taxon>
        <taxon>Magnoliopsida</taxon>
        <taxon>Liliopsida</taxon>
        <taxon>Poales</taxon>
        <taxon>Poaceae</taxon>
        <taxon>PACMAD clade</taxon>
        <taxon>Panicoideae</taxon>
        <taxon>Panicodae</taxon>
        <taxon>Paniceae</taxon>
        <taxon>Panicinae</taxon>
        <taxon>Panicum</taxon>
        <taxon>Panicum sect. Hiantes</taxon>
    </lineage>
</organism>
<sequence>MSYSISISPTRSLSLLHPRPLSLALDAPPHWLPSPPRRRVAPPHCPNPAPSAGTRERRARGHGGHPGAAVRPGPRPPAGRHGSGTRRVGRARRGGRHAASTGERRRGATVTGVRGHSRAVAAGEHPAAAPPRAPPDLAPPSSSAGSWRSRPAARLPANHRRSFLAGPPPPSRARPRQREGGPCGARRAATG</sequence>
<accession>A0A8T0P8N5</accession>
<comment type="caution">
    <text evidence="2">The sequence shown here is derived from an EMBL/GenBank/DDBJ whole genome shotgun (WGS) entry which is preliminary data.</text>
</comment>
<reference evidence="2" key="1">
    <citation type="submission" date="2020-05" db="EMBL/GenBank/DDBJ databases">
        <title>WGS assembly of Panicum virgatum.</title>
        <authorList>
            <person name="Lovell J.T."/>
            <person name="Jenkins J."/>
            <person name="Shu S."/>
            <person name="Juenger T.E."/>
            <person name="Schmutz J."/>
        </authorList>
    </citation>
    <scope>NUCLEOTIDE SEQUENCE</scope>
    <source>
        <strain evidence="2">AP13</strain>
    </source>
</reference>
<feature type="region of interest" description="Disordered" evidence="1">
    <location>
        <begin position="23"/>
        <end position="191"/>
    </location>
</feature>
<evidence type="ECO:0000313" key="3">
    <source>
        <dbReference type="Proteomes" id="UP000823388"/>
    </source>
</evidence>
<protein>
    <submittedName>
        <fullName evidence="2">Uncharacterized protein</fullName>
    </submittedName>
</protein>